<evidence type="ECO:0000256" key="1">
    <source>
        <dbReference type="SAM" id="MobiDB-lite"/>
    </source>
</evidence>
<feature type="region of interest" description="Disordered" evidence="1">
    <location>
        <begin position="183"/>
        <end position="202"/>
    </location>
</feature>
<dbReference type="Proteomes" id="UP000574276">
    <property type="component" value="Unassembled WGS sequence"/>
</dbReference>
<keyword evidence="3" id="KW-1185">Reference proteome</keyword>
<reference evidence="2 3" key="1">
    <citation type="submission" date="2020-07" db="EMBL/GenBank/DDBJ databases">
        <title>Characterization and genome sequencing of isolate MD1, a novel member within the family Lachnospiraceae.</title>
        <authorList>
            <person name="Rettenmaier R."/>
            <person name="Di Bello L."/>
            <person name="Zinser C."/>
            <person name="Scheitz K."/>
            <person name="Liebl W."/>
            <person name="Zverlov V."/>
        </authorList>
    </citation>
    <scope>NUCLEOTIDE SEQUENCE [LARGE SCALE GENOMIC DNA]</scope>
    <source>
        <strain evidence="2 3">MD1</strain>
    </source>
</reference>
<dbReference type="EMBL" id="JACEGA010000001">
    <property type="protein sequence ID" value="MBB2184241.1"/>
    <property type="molecule type" value="Genomic_DNA"/>
</dbReference>
<organism evidence="2 3">
    <name type="scientific">Variimorphobacter saccharofermentans</name>
    <dbReference type="NCBI Taxonomy" id="2755051"/>
    <lineage>
        <taxon>Bacteria</taxon>
        <taxon>Bacillati</taxon>
        <taxon>Bacillota</taxon>
        <taxon>Clostridia</taxon>
        <taxon>Lachnospirales</taxon>
        <taxon>Lachnospiraceae</taxon>
        <taxon>Variimorphobacter</taxon>
    </lineage>
</organism>
<comment type="caution">
    <text evidence="2">The sequence shown here is derived from an EMBL/GenBank/DDBJ whole genome shotgun (WGS) entry which is preliminary data.</text>
</comment>
<dbReference type="RefSeq" id="WP_228353830.1">
    <property type="nucleotide sequence ID" value="NZ_JACEGA010000001.1"/>
</dbReference>
<evidence type="ECO:0000313" key="2">
    <source>
        <dbReference type="EMBL" id="MBB2184241.1"/>
    </source>
</evidence>
<protein>
    <submittedName>
        <fullName evidence="2">Uncharacterized protein</fullName>
    </submittedName>
</protein>
<name>A0A839K6F1_9FIRM</name>
<sequence>MQYDKMLDKILTLPFDTMTEVYANDTQKVLVFRPSTLSARFKDYDVNTNFQIFLQIGNDKPFRPNHLRLLMDLKLRSRELPATVNDLLLTFDEIFYGADPLEAVKHIENINYTQFINPIDITAVLAQLFIIEQNIGYGGKSTFNPPALYIQGWIRTFIASEQEIDQIVYRICRNTPPAVKYTCQDNKNHKKHSKNAQPLWYQ</sequence>
<evidence type="ECO:0000313" key="3">
    <source>
        <dbReference type="Proteomes" id="UP000574276"/>
    </source>
</evidence>
<dbReference type="AlphaFoldDB" id="A0A839K6F1"/>
<accession>A0A839K6F1</accession>
<gene>
    <name evidence="2" type="ORF">H0486_15280</name>
</gene>
<proteinExistence type="predicted"/>